<proteinExistence type="predicted"/>
<protein>
    <submittedName>
        <fullName evidence="1">Uncharacterized protein</fullName>
    </submittedName>
</protein>
<dbReference type="Ensembl" id="ENSRROT00000002694.1">
    <property type="protein sequence ID" value="ENSRROP00000000649.1"/>
    <property type="gene ID" value="ENSRROG00000002408.1"/>
</dbReference>
<sequence length="111" mass="12289">MLLPQLPGETSRLFMVVQESGLSSMFLVLLQERFDFSLSRAYCFHLSRFTPTDLLSLESCLSPHLLTSGLSFILRYPSAPTSPGYKSLRGFGTGEHPFSCLPANHSDGRCS</sequence>
<name>A0A2K6N8P5_RHIRO</name>
<accession>A0A2K6N8P5</accession>
<evidence type="ECO:0000313" key="1">
    <source>
        <dbReference type="Ensembl" id="ENSRROP00000000649.1"/>
    </source>
</evidence>
<dbReference type="AlphaFoldDB" id="A0A2K6N8P5"/>
<dbReference type="Proteomes" id="UP000233200">
    <property type="component" value="Unplaced"/>
</dbReference>
<dbReference type="GeneTree" id="ENSGT00910000147469"/>
<dbReference type="OMA" id="CFHLSHF"/>
<reference evidence="1" key="2">
    <citation type="submission" date="2025-09" db="UniProtKB">
        <authorList>
            <consortium name="Ensembl"/>
        </authorList>
    </citation>
    <scope>IDENTIFICATION</scope>
</reference>
<reference evidence="1" key="1">
    <citation type="submission" date="2025-08" db="UniProtKB">
        <authorList>
            <consortium name="Ensembl"/>
        </authorList>
    </citation>
    <scope>IDENTIFICATION</scope>
</reference>
<evidence type="ECO:0000313" key="2">
    <source>
        <dbReference type="Proteomes" id="UP000233200"/>
    </source>
</evidence>
<keyword evidence="2" id="KW-1185">Reference proteome</keyword>
<organism evidence="1 2">
    <name type="scientific">Rhinopithecus roxellana</name>
    <name type="common">Golden snub-nosed monkey</name>
    <name type="synonym">Pygathrix roxellana</name>
    <dbReference type="NCBI Taxonomy" id="61622"/>
    <lineage>
        <taxon>Eukaryota</taxon>
        <taxon>Metazoa</taxon>
        <taxon>Chordata</taxon>
        <taxon>Craniata</taxon>
        <taxon>Vertebrata</taxon>
        <taxon>Euteleostomi</taxon>
        <taxon>Mammalia</taxon>
        <taxon>Eutheria</taxon>
        <taxon>Euarchontoglires</taxon>
        <taxon>Primates</taxon>
        <taxon>Haplorrhini</taxon>
        <taxon>Catarrhini</taxon>
        <taxon>Cercopithecidae</taxon>
        <taxon>Colobinae</taxon>
        <taxon>Rhinopithecus</taxon>
    </lineage>
</organism>